<protein>
    <recommendedName>
        <fullName evidence="1">Secretion system C-terminal sorting domain-containing protein</fullName>
    </recommendedName>
</protein>
<proteinExistence type="predicted"/>
<dbReference type="Proteomes" id="UP000177025">
    <property type="component" value="Unassembled WGS sequence"/>
</dbReference>
<dbReference type="CDD" id="cd15482">
    <property type="entry name" value="Sialidase_non-viral"/>
    <property type="match status" value="1"/>
</dbReference>
<dbReference type="AlphaFoldDB" id="A0A1F4UCL3"/>
<dbReference type="InterPro" id="IPR026444">
    <property type="entry name" value="Secre_tail"/>
</dbReference>
<gene>
    <name evidence="2" type="ORF">A2Y85_08575</name>
</gene>
<dbReference type="EMBL" id="MEUM01000054">
    <property type="protein sequence ID" value="OGC42684.1"/>
    <property type="molecule type" value="Genomic_DNA"/>
</dbReference>
<dbReference type="Pfam" id="PF18962">
    <property type="entry name" value="Por_Secre_tail"/>
    <property type="match status" value="1"/>
</dbReference>
<comment type="caution">
    <text evidence="2">The sequence shown here is derived from an EMBL/GenBank/DDBJ whole genome shotgun (WGS) entry which is preliminary data.</text>
</comment>
<reference evidence="2 3" key="1">
    <citation type="journal article" date="2016" name="Nat. Commun.">
        <title>Thousands of microbial genomes shed light on interconnected biogeochemical processes in an aquifer system.</title>
        <authorList>
            <person name="Anantharaman K."/>
            <person name="Brown C.T."/>
            <person name="Hug L.A."/>
            <person name="Sharon I."/>
            <person name="Castelle C.J."/>
            <person name="Probst A.J."/>
            <person name="Thomas B.C."/>
            <person name="Singh A."/>
            <person name="Wilkins M.J."/>
            <person name="Karaoz U."/>
            <person name="Brodie E.L."/>
            <person name="Williams K.H."/>
            <person name="Hubbard S.S."/>
            <person name="Banfield J.F."/>
        </authorList>
    </citation>
    <scope>NUCLEOTIDE SEQUENCE [LARGE SCALE GENOMIC DNA]</scope>
</reference>
<name>A0A1F4UCL3_UNCW3</name>
<accession>A0A1F4UCL3</accession>
<evidence type="ECO:0000313" key="2">
    <source>
        <dbReference type="EMBL" id="OGC42684.1"/>
    </source>
</evidence>
<organism evidence="2 3">
    <name type="scientific">candidate division WOR-3 bacterium RBG_13_43_14</name>
    <dbReference type="NCBI Taxonomy" id="1802590"/>
    <lineage>
        <taxon>Bacteria</taxon>
        <taxon>Bacteria division WOR-3</taxon>
    </lineage>
</organism>
<feature type="domain" description="Secretion system C-terminal sorting" evidence="1">
    <location>
        <begin position="306"/>
        <end position="383"/>
    </location>
</feature>
<evidence type="ECO:0000259" key="1">
    <source>
        <dbReference type="Pfam" id="PF18962"/>
    </source>
</evidence>
<dbReference type="SUPFAM" id="SSF50939">
    <property type="entry name" value="Sialidases"/>
    <property type="match status" value="1"/>
</dbReference>
<evidence type="ECO:0000313" key="3">
    <source>
        <dbReference type="Proteomes" id="UP000177025"/>
    </source>
</evidence>
<sequence length="387" mass="43861">MPKIAVSGNSVHVVWAQQNYGLVYRRSTDGGSTWQNIDTLIPHLGYSSIQAFGDTVYVCGAGGSTSSLRFTKSTDSGSNWSPIMTITPASNSPTLRIIANDVTNIAISYGRYGEVYSVCSFDYGATWSDSQMVSESSIASQRPAMDTDDSGGIHISWYDYKYSPYSWTGDIFYRVSRDSGNTWEAIDSLTVSHRAVASDILAENNNLHLVWEDDRYDFNDNFEIFYRLSTDLGQTWGSEVRLTDTLNRSYCPSFACDGRYLHLFWYDLRDDTTNRIGEIYYKRKDLLMPVSEQGKNMVASPLRLEIYPNPFMGELRIRFLIQDIRYKIEDVSIKLFDVSGKAVRDYRIRHGIGGHIVIDAQELPCGVYFAEMIVNDIQEVNKAIKIE</sequence>
<dbReference type="Gene3D" id="2.130.10.10">
    <property type="entry name" value="YVTN repeat-like/Quinoprotein amine dehydrogenase"/>
    <property type="match status" value="1"/>
</dbReference>
<dbReference type="Gene3D" id="2.120.10.10">
    <property type="match status" value="1"/>
</dbReference>
<dbReference type="InterPro" id="IPR015943">
    <property type="entry name" value="WD40/YVTN_repeat-like_dom_sf"/>
</dbReference>
<dbReference type="InterPro" id="IPR036278">
    <property type="entry name" value="Sialidase_sf"/>
</dbReference>